<evidence type="ECO:0008006" key="3">
    <source>
        <dbReference type="Google" id="ProtNLM"/>
    </source>
</evidence>
<dbReference type="EMBL" id="JACVVK020000209">
    <property type="protein sequence ID" value="KAK7484507.1"/>
    <property type="molecule type" value="Genomic_DNA"/>
</dbReference>
<dbReference type="InterPro" id="IPR010487">
    <property type="entry name" value="NGRN/Rrg9"/>
</dbReference>
<gene>
    <name evidence="1" type="ORF">BaRGS_00024263</name>
</gene>
<dbReference type="PANTHER" id="PTHR13475">
    <property type="entry name" value="NEUGRIN"/>
    <property type="match status" value="1"/>
</dbReference>
<sequence length="272" mass="31393">MARVKLHRIAELSLLFLRPFSVSYPALGRGRRRFVPDSRQEPEELDHEAIEDFIMESGSRARDIREASDAMLQKDFHRQKVHLKQKIMARKHFKKPQEINLLTWEAKEQIRYLHNKFPDEWTPEALAESFPVSREGVLRILQSSYTPRTQDEIVKHNIRVAAHWRQLRDLLKMKGGQTDSANFRHVLDTGKLPLMLNAGGLPSLPVSRKPGDALEDAHQQRDRQIGIFESIVAGSCRDKVKEVTLKLEQGQREKGEENLKLLKDIAVVGKCR</sequence>
<accession>A0ABD0KBR2</accession>
<organism evidence="1 2">
    <name type="scientific">Batillaria attramentaria</name>
    <dbReference type="NCBI Taxonomy" id="370345"/>
    <lineage>
        <taxon>Eukaryota</taxon>
        <taxon>Metazoa</taxon>
        <taxon>Spiralia</taxon>
        <taxon>Lophotrochozoa</taxon>
        <taxon>Mollusca</taxon>
        <taxon>Gastropoda</taxon>
        <taxon>Caenogastropoda</taxon>
        <taxon>Sorbeoconcha</taxon>
        <taxon>Cerithioidea</taxon>
        <taxon>Batillariidae</taxon>
        <taxon>Batillaria</taxon>
    </lineage>
</organism>
<name>A0ABD0KBR2_9CAEN</name>
<keyword evidence="2" id="KW-1185">Reference proteome</keyword>
<dbReference type="AlphaFoldDB" id="A0ABD0KBR2"/>
<comment type="caution">
    <text evidence="1">The sequence shown here is derived from an EMBL/GenBank/DDBJ whole genome shotgun (WGS) entry which is preliminary data.</text>
</comment>
<protein>
    <recommendedName>
        <fullName evidence="3">Neugrin</fullName>
    </recommendedName>
</protein>
<dbReference type="PANTHER" id="PTHR13475:SF3">
    <property type="entry name" value="NEUGRIN"/>
    <property type="match status" value="1"/>
</dbReference>
<reference evidence="1 2" key="1">
    <citation type="journal article" date="2023" name="Sci. Data">
        <title>Genome assembly of the Korean intertidal mud-creeper Batillaria attramentaria.</title>
        <authorList>
            <person name="Patra A.K."/>
            <person name="Ho P.T."/>
            <person name="Jun S."/>
            <person name="Lee S.J."/>
            <person name="Kim Y."/>
            <person name="Won Y.J."/>
        </authorList>
    </citation>
    <scope>NUCLEOTIDE SEQUENCE [LARGE SCALE GENOMIC DNA]</scope>
    <source>
        <strain evidence="1">Wonlab-2016</strain>
    </source>
</reference>
<proteinExistence type="predicted"/>
<evidence type="ECO:0000313" key="2">
    <source>
        <dbReference type="Proteomes" id="UP001519460"/>
    </source>
</evidence>
<dbReference type="Pfam" id="PF06413">
    <property type="entry name" value="Neugrin"/>
    <property type="match status" value="1"/>
</dbReference>
<evidence type="ECO:0000313" key="1">
    <source>
        <dbReference type="EMBL" id="KAK7484507.1"/>
    </source>
</evidence>
<dbReference type="Proteomes" id="UP001519460">
    <property type="component" value="Unassembled WGS sequence"/>
</dbReference>